<dbReference type="SUPFAM" id="SSF48350">
    <property type="entry name" value="GTPase activation domain, GAP"/>
    <property type="match status" value="1"/>
</dbReference>
<dbReference type="InterPro" id="IPR001849">
    <property type="entry name" value="PH_domain"/>
</dbReference>
<feature type="compositionally biased region" description="Polar residues" evidence="3">
    <location>
        <begin position="1157"/>
        <end position="1171"/>
    </location>
</feature>
<comment type="caution">
    <text evidence="6">The sequence shown here is derived from an EMBL/GenBank/DDBJ whole genome shotgun (WGS) entry which is preliminary data.</text>
</comment>
<dbReference type="Proteomes" id="UP000887226">
    <property type="component" value="Unassembled WGS sequence"/>
</dbReference>
<feature type="compositionally biased region" description="Polar residues" evidence="3">
    <location>
        <begin position="480"/>
        <end position="490"/>
    </location>
</feature>
<feature type="compositionally biased region" description="Polar residues" evidence="3">
    <location>
        <begin position="603"/>
        <end position="612"/>
    </location>
</feature>
<feature type="compositionally biased region" description="Pro residues" evidence="3">
    <location>
        <begin position="464"/>
        <end position="476"/>
    </location>
</feature>
<dbReference type="SUPFAM" id="SSF50729">
    <property type="entry name" value="PH domain-like"/>
    <property type="match status" value="1"/>
</dbReference>
<dbReference type="PROSITE" id="PS50238">
    <property type="entry name" value="RHOGAP"/>
    <property type="match status" value="1"/>
</dbReference>
<feature type="compositionally biased region" description="Low complexity" evidence="3">
    <location>
        <begin position="195"/>
        <end position="213"/>
    </location>
</feature>
<dbReference type="Pfam" id="PF00620">
    <property type="entry name" value="RhoGAP"/>
    <property type="match status" value="1"/>
</dbReference>
<name>A0A9P7ZAD3_9HELO</name>
<dbReference type="OrthoDB" id="185175at2759"/>
<organism evidence="6 7">
    <name type="scientific">Calycina marina</name>
    <dbReference type="NCBI Taxonomy" id="1763456"/>
    <lineage>
        <taxon>Eukaryota</taxon>
        <taxon>Fungi</taxon>
        <taxon>Dikarya</taxon>
        <taxon>Ascomycota</taxon>
        <taxon>Pezizomycotina</taxon>
        <taxon>Leotiomycetes</taxon>
        <taxon>Helotiales</taxon>
        <taxon>Pezizellaceae</taxon>
        <taxon>Calycina</taxon>
    </lineage>
</organism>
<dbReference type="GO" id="GO:0007165">
    <property type="term" value="P:signal transduction"/>
    <property type="evidence" value="ECO:0007669"/>
    <property type="project" value="InterPro"/>
</dbReference>
<gene>
    <name evidence="6" type="ORF">BJ878DRAFT_35744</name>
</gene>
<feature type="compositionally biased region" description="Low complexity" evidence="3">
    <location>
        <begin position="59"/>
        <end position="83"/>
    </location>
</feature>
<evidence type="ECO:0000256" key="2">
    <source>
        <dbReference type="SAM" id="Coils"/>
    </source>
</evidence>
<feature type="region of interest" description="Disordered" evidence="3">
    <location>
        <begin position="536"/>
        <end position="634"/>
    </location>
</feature>
<dbReference type="Pfam" id="PF00169">
    <property type="entry name" value="PH"/>
    <property type="match status" value="1"/>
</dbReference>
<evidence type="ECO:0000259" key="4">
    <source>
        <dbReference type="PROSITE" id="PS50003"/>
    </source>
</evidence>
<feature type="region of interest" description="Disordered" evidence="3">
    <location>
        <begin position="1390"/>
        <end position="1434"/>
    </location>
</feature>
<feature type="compositionally biased region" description="Basic and acidic residues" evidence="3">
    <location>
        <begin position="96"/>
        <end position="109"/>
    </location>
</feature>
<dbReference type="PANTHER" id="PTHR23176:SF129">
    <property type="entry name" value="RHO GTPASE ACTIVATING PROTEIN AT 16F, ISOFORM E-RELATED"/>
    <property type="match status" value="1"/>
</dbReference>
<dbReference type="GO" id="GO:0005096">
    <property type="term" value="F:GTPase activator activity"/>
    <property type="evidence" value="ECO:0007669"/>
    <property type="project" value="UniProtKB-KW"/>
</dbReference>
<evidence type="ECO:0000256" key="1">
    <source>
        <dbReference type="ARBA" id="ARBA00022468"/>
    </source>
</evidence>
<feature type="domain" description="PH" evidence="4">
    <location>
        <begin position="898"/>
        <end position="1012"/>
    </location>
</feature>
<dbReference type="FunFam" id="2.30.29.30:FF:000452">
    <property type="entry name" value="Rho GTPase activator (Bem3)"/>
    <property type="match status" value="1"/>
</dbReference>
<dbReference type="Gene3D" id="1.10.555.10">
    <property type="entry name" value="Rho GTPase activation protein"/>
    <property type="match status" value="1"/>
</dbReference>
<dbReference type="SMART" id="SM00233">
    <property type="entry name" value="PH"/>
    <property type="match status" value="1"/>
</dbReference>
<feature type="compositionally biased region" description="Polar residues" evidence="3">
    <location>
        <begin position="946"/>
        <end position="960"/>
    </location>
</feature>
<keyword evidence="1" id="KW-0343">GTPase activation</keyword>
<dbReference type="CDD" id="cd13277">
    <property type="entry name" value="PH_Bem3"/>
    <property type="match status" value="1"/>
</dbReference>
<dbReference type="EMBL" id="MU253749">
    <property type="protein sequence ID" value="KAG9248409.1"/>
    <property type="molecule type" value="Genomic_DNA"/>
</dbReference>
<accession>A0A9P7ZAD3</accession>
<feature type="region of interest" description="Disordered" evidence="3">
    <location>
        <begin position="1016"/>
        <end position="1113"/>
    </location>
</feature>
<feature type="compositionally biased region" description="Polar residues" evidence="3">
    <location>
        <begin position="17"/>
        <end position="48"/>
    </location>
</feature>
<dbReference type="InterPro" id="IPR000198">
    <property type="entry name" value="RhoGAP_dom"/>
</dbReference>
<feature type="region of interest" description="Disordered" evidence="3">
    <location>
        <begin position="946"/>
        <end position="968"/>
    </location>
</feature>
<evidence type="ECO:0000313" key="6">
    <source>
        <dbReference type="EMBL" id="KAG9248409.1"/>
    </source>
</evidence>
<dbReference type="GO" id="GO:0005938">
    <property type="term" value="C:cell cortex"/>
    <property type="evidence" value="ECO:0007669"/>
    <property type="project" value="UniProtKB-ARBA"/>
</dbReference>
<feature type="region of interest" description="Disordered" evidence="3">
    <location>
        <begin position="1"/>
        <end position="216"/>
    </location>
</feature>
<dbReference type="Gene3D" id="2.30.29.30">
    <property type="entry name" value="Pleckstrin-homology domain (PH domain)/Phosphotyrosine-binding domain (PTB)"/>
    <property type="match status" value="1"/>
</dbReference>
<dbReference type="SMART" id="SM00324">
    <property type="entry name" value="RhoGAP"/>
    <property type="match status" value="1"/>
</dbReference>
<feature type="region of interest" description="Disordered" evidence="3">
    <location>
        <begin position="668"/>
        <end position="700"/>
    </location>
</feature>
<feature type="compositionally biased region" description="Polar residues" evidence="3">
    <location>
        <begin position="557"/>
        <end position="575"/>
    </location>
</feature>
<feature type="compositionally biased region" description="Polar residues" evidence="3">
    <location>
        <begin position="1032"/>
        <end position="1041"/>
    </location>
</feature>
<feature type="compositionally biased region" description="Polar residues" evidence="3">
    <location>
        <begin position="84"/>
        <end position="95"/>
    </location>
</feature>
<feature type="region of interest" description="Disordered" evidence="3">
    <location>
        <begin position="393"/>
        <end position="504"/>
    </location>
</feature>
<protein>
    <submittedName>
        <fullName evidence="6">Uncharacterized protein</fullName>
    </submittedName>
</protein>
<feature type="compositionally biased region" description="Basic and acidic residues" evidence="3">
    <location>
        <begin position="117"/>
        <end position="135"/>
    </location>
</feature>
<dbReference type="PANTHER" id="PTHR23176">
    <property type="entry name" value="RHO/RAC/CDC GTPASE-ACTIVATING PROTEIN"/>
    <property type="match status" value="1"/>
</dbReference>
<sequence length="1538" mass="167274">MSQHLHQNDGPAVPFQHDSQLQFFPPEANNSSSTVGCSQSSPKNNPSLSDPAKRSQRRAAPSPLQTTTSATSPSASVTPTRSTFSRSGTKQVSPKDNQETPRSPKERLVDSLASERSLYRSEDSSIDSTRTETQRSLHPIQEPHVTSRSVSDSLLNSEPPLAPSAGPRIPMAATAPKHRVEMGRAAPPRTSSIDSAMSNTSATSTSQVSASESIGSSPDIGNLIQSAGSPEAVIQYLLKEKQSQAAQNSQLWRLVDKQRAMILGLNKDLERALKDKERYRKKLKDTLAQLSNPSPVDSNQGVPSEVGSISSNNVLAARVDSAMGLREAVAQDEPHSPINVALAPYPITPPADHMVVQTPGLSNMVEAEHKMPSPTKHAFLQYNPDAPVAGFEAGQQQRKETDVARQMPYNASVPPSRSLPSDPPKGPPPKASPPRASSPENMALPSVSVIEASPNPDENLKVFPAPPPPRKAPPAPLNLGKNNNASSHLRQASGVEESDSDYDDILEVDEIPTFVDRGRRLTREDDDREREALALKQAEMRSLSKKSAKSKSRTLPADSSENSILSISIPSSQRPTVPISPPIASGGAPEGSNAGSLAGVLNASRTASSSGVLSPPLMSPGLPVSPRPTGRGLASQGLLRNTSSHTSITPPPMSPRTMGAFAGAVPLSPRAPRQPISLPPGTSMSISSPPLASPGLQAPNDQSLVKKINGSANSSPFDEKSSQSFSPIKEGIFKGFVTEEYPGLLLPPNALPSIDVRVASSRLRPSRASIMYPKDYIDDPVFTLAVYSRVDGKELWRIEKDSVSLSQLDQTLKQSPTFTARTPDRSLFSGHAPAKVDARRVALDRYLDEILNTQMDTNSALHICKYLSTNTLEPLAEDMNLSGESCIDSPIRLGPGGLPLKNGYLTKRGKNFGGWKARFFVLDGPIFKYYESPGGPHLGTIKLQNSQIGKQQQSENQSPSRGDDDPDNQYRHAFLILEPKRKDSSSLVRHVLCAESDKERDQWVEALVQYVAYQSDDDGGAAAPPARRENIRNGSGNSSNTHSKKKLQPSARQQTLQDVSDDLRGVSYEATKPGNIPHGVRPKDSGTPSPPALNHERDPLAQMPHPQQTKTISAPRNVHSIQDSGIWGNKQNMLAPVAAEDKKQRKRSFFGFGSKPRVSTDSQDTPSNESSTNLTQMAYDQHGPIRPVFGCPLGEAVRFNHPADVNVELPAVVYRCIEYLDAKNAASEEGIFRLSGSNVVIKQLRERFNVEGDVNLITDDQYYDIHAVASLLKLYLRELPSTILTREFHLEFLAVTELHSVEEKISMLNGLVNRLPLVNNNLLRYLAGFLINIINHSDTNKMTVRNVGIVFSPTLNIPAPVFALFLQQYDGIFGQEPDNHDQTIEVNVEAPSPTSENIRSSRNQKFQTLPTPSYEQQTFPESRAPQSFPQSNLLSGFPQQLQQERATGLAPLRPTYETQIRTVGGPEYGDRGGTVAGPAYDQFRDDLMAQRQLGGGNMPSKSKRRESSMFGLSGMGQKKPSSNRLRSDSPVREESFFE</sequence>
<feature type="compositionally biased region" description="Polar residues" evidence="3">
    <location>
        <begin position="680"/>
        <end position="690"/>
    </location>
</feature>
<feature type="region of interest" description="Disordered" evidence="3">
    <location>
        <begin position="1147"/>
        <end position="1171"/>
    </location>
</feature>
<dbReference type="PROSITE" id="PS50003">
    <property type="entry name" value="PH_DOMAIN"/>
    <property type="match status" value="1"/>
</dbReference>
<feature type="region of interest" description="Disordered" evidence="3">
    <location>
        <begin position="1492"/>
        <end position="1538"/>
    </location>
</feature>
<proteinExistence type="predicted"/>
<keyword evidence="7" id="KW-1185">Reference proteome</keyword>
<evidence type="ECO:0000313" key="7">
    <source>
        <dbReference type="Proteomes" id="UP000887226"/>
    </source>
</evidence>
<reference evidence="6" key="1">
    <citation type="journal article" date="2021" name="IMA Fungus">
        <title>Genomic characterization of three marine fungi, including Emericellopsis atlantica sp. nov. with signatures of a generalist lifestyle and marine biomass degradation.</title>
        <authorList>
            <person name="Hagestad O.C."/>
            <person name="Hou L."/>
            <person name="Andersen J.H."/>
            <person name="Hansen E.H."/>
            <person name="Altermark B."/>
            <person name="Li C."/>
            <person name="Kuhnert E."/>
            <person name="Cox R.J."/>
            <person name="Crous P.W."/>
            <person name="Spatafora J.W."/>
            <person name="Lail K."/>
            <person name="Amirebrahimi M."/>
            <person name="Lipzen A."/>
            <person name="Pangilinan J."/>
            <person name="Andreopoulos W."/>
            <person name="Hayes R.D."/>
            <person name="Ng V."/>
            <person name="Grigoriev I.V."/>
            <person name="Jackson S.A."/>
            <person name="Sutton T.D.S."/>
            <person name="Dobson A.D.W."/>
            <person name="Rama T."/>
        </authorList>
    </citation>
    <scope>NUCLEOTIDE SEQUENCE</scope>
    <source>
        <strain evidence="6">TRa3180A</strain>
    </source>
</reference>
<feature type="compositionally biased region" description="Basic residues" evidence="3">
    <location>
        <begin position="543"/>
        <end position="552"/>
    </location>
</feature>
<feature type="compositionally biased region" description="Pro residues" evidence="3">
    <location>
        <begin position="421"/>
        <end position="432"/>
    </location>
</feature>
<feature type="compositionally biased region" description="Basic and acidic residues" evidence="3">
    <location>
        <begin position="1525"/>
        <end position="1538"/>
    </location>
</feature>
<dbReference type="InterPro" id="IPR050729">
    <property type="entry name" value="Rho-GAP"/>
</dbReference>
<feature type="domain" description="Rho-GAP" evidence="5">
    <location>
        <begin position="1191"/>
        <end position="1406"/>
    </location>
</feature>
<feature type="compositionally biased region" description="Polar residues" evidence="3">
    <location>
        <begin position="1392"/>
        <end position="1434"/>
    </location>
</feature>
<feature type="compositionally biased region" description="Polar residues" evidence="3">
    <location>
        <begin position="144"/>
        <end position="156"/>
    </location>
</feature>
<evidence type="ECO:0000256" key="3">
    <source>
        <dbReference type="SAM" id="MobiDB-lite"/>
    </source>
</evidence>
<evidence type="ECO:0000259" key="5">
    <source>
        <dbReference type="PROSITE" id="PS50238"/>
    </source>
</evidence>
<keyword evidence="2" id="KW-0175">Coiled coil</keyword>
<dbReference type="InterPro" id="IPR011993">
    <property type="entry name" value="PH-like_dom_sf"/>
</dbReference>
<dbReference type="CDD" id="cd06093">
    <property type="entry name" value="PX_domain"/>
    <property type="match status" value="1"/>
</dbReference>
<feature type="coiled-coil region" evidence="2">
    <location>
        <begin position="262"/>
        <end position="289"/>
    </location>
</feature>
<dbReference type="InterPro" id="IPR008936">
    <property type="entry name" value="Rho_GTPase_activation_prot"/>
</dbReference>